<feature type="region of interest" description="Disordered" evidence="1">
    <location>
        <begin position="30"/>
        <end position="57"/>
    </location>
</feature>
<protein>
    <submittedName>
        <fullName evidence="3">Uncharacterized protein</fullName>
    </submittedName>
</protein>
<organism evidence="3 4">
    <name type="scientific">Plasmodium falciparum RAJ116</name>
    <dbReference type="NCBI Taxonomy" id="580058"/>
    <lineage>
        <taxon>Eukaryota</taxon>
        <taxon>Sar</taxon>
        <taxon>Alveolata</taxon>
        <taxon>Apicomplexa</taxon>
        <taxon>Aconoidasida</taxon>
        <taxon>Haemosporida</taxon>
        <taxon>Plasmodiidae</taxon>
        <taxon>Plasmodium</taxon>
        <taxon>Plasmodium (Laverania)</taxon>
    </lineage>
</organism>
<sequence length="465" mass="55784">MKKKNERKTNVEQAMSDYLLNLSQIYNQSNSFSDYDNNNNDNNNDNNNNNNNNNNNMRYLKFNNFRIDNMMKKNGCELFVKDNKNYIDNKKMELSYYDKVMNNIFSKKEREIYRNIQNIIKTQERNDINLEVNEYLYSYLFILAIKKMFYDIIAQKKMECHINIMHNQNINKTNFQKKDIYKTTNNNLYKLKYNSNEKNVHQNEHAYYSKDIKIGTHELTHNMDNIKKNIHHVQSVNNLHNDDHVKGTNMDDQNNFKENFKKKFYHHKLKNLDSRTTGSFNSIDSKNEGSKGDDNKCDDNKCDDNKCDDNKCDDNKCDDNKCDDNKCDDNKCDDNKCDDNKCDDNKCDYNQCNTNQCNTNQCNTNQRNTNLRNTNQHNDVPKDEITNNVSHKDDTNKIHSNKSKNFYKDYIMVLYNTMKKNKYYWLVPLSVISCIYIYYKMRVRVCFFFKNTYSNVCRFLPRYIF</sequence>
<reference evidence="4" key="2">
    <citation type="submission" date="2015-07" db="EMBL/GenBank/DDBJ databases">
        <title>The genome sequence of Plasmodium falciparum RAJ116.</title>
        <authorList>
            <consortium name="The Broad Institute Genome Sequencing Platform"/>
            <person name="Volkman S.K."/>
            <person name="Neafsey D.E."/>
            <person name="Dash A.P."/>
            <person name="Chitnis C.E."/>
            <person name="Hartl D.L."/>
            <person name="Young S.K."/>
            <person name="Kodira C.D."/>
            <person name="Zeng Q."/>
            <person name="Koehrsen M."/>
            <person name="Godfrey P."/>
            <person name="Alvarado L."/>
            <person name="Berlin A."/>
            <person name="Borenstein D."/>
            <person name="Chen Z."/>
            <person name="Engels R."/>
            <person name="Freedman E."/>
            <person name="Gellesch M."/>
            <person name="Goldberg J."/>
            <person name="Griggs A."/>
            <person name="Gujja S."/>
            <person name="Heiman D."/>
            <person name="Hepburn T."/>
            <person name="Howarth C."/>
            <person name="Jen D."/>
            <person name="Larson L."/>
            <person name="Lewis B."/>
            <person name="Mehta T."/>
            <person name="Park D."/>
            <person name="Pearson M."/>
            <person name="Roberts A."/>
            <person name="Saif S."/>
            <person name="Shea T."/>
            <person name="Shenoy N."/>
            <person name="Sisk P."/>
            <person name="Stolte C."/>
            <person name="Sykes S."/>
            <person name="Walk T."/>
            <person name="White J."/>
            <person name="Yandava C."/>
            <person name="Wirth D.F."/>
            <person name="Nusbaum C."/>
            <person name="Birren B."/>
        </authorList>
    </citation>
    <scope>NUCLEOTIDE SEQUENCE [LARGE SCALE GENOMIC DNA]</scope>
    <source>
        <strain evidence="4">RAJ116</strain>
    </source>
</reference>
<reference evidence="4" key="1">
    <citation type="submission" date="2015-07" db="EMBL/GenBank/DDBJ databases">
        <title>Annotation of Plasmodium falciparum RAJ116.</title>
        <authorList>
            <consortium name="The Broad Institute Genome Sequencing Platform"/>
            <person name="Volkman S.K."/>
            <person name="Neafsey D.E."/>
            <person name="Dash A.P."/>
            <person name="Chitnis C.E."/>
            <person name="Hartl D.L."/>
            <person name="Young S.K."/>
            <person name="Zeng Q."/>
            <person name="Koehrsen M."/>
            <person name="Alvarado L."/>
            <person name="Berlin A."/>
            <person name="Borenstein D."/>
            <person name="Chapman S.B."/>
            <person name="Chen Z."/>
            <person name="Engels R."/>
            <person name="Freedman E."/>
            <person name="Gellesch M."/>
            <person name="Goldberg J."/>
            <person name="Griggs A."/>
            <person name="Gujja S."/>
            <person name="Heilman E.R."/>
            <person name="Heiman D.I."/>
            <person name="Howarth C."/>
            <person name="Jen D."/>
            <person name="Larson L."/>
            <person name="Mehta T."/>
            <person name="Neiman D."/>
            <person name="Park D."/>
            <person name="Pearson M."/>
            <person name="Roberts A."/>
            <person name="Saif S."/>
            <person name="Shea T."/>
            <person name="Shenoy N."/>
            <person name="Sisk P."/>
            <person name="Stolte C."/>
            <person name="Sykes S."/>
            <person name="Walk T."/>
            <person name="White J."/>
            <person name="Yandava C."/>
            <person name="Haas B."/>
            <person name="Henn M.R."/>
            <person name="Nusbaum C."/>
            <person name="Birren B."/>
        </authorList>
    </citation>
    <scope>NUCLEOTIDE SEQUENCE [LARGE SCALE GENOMIC DNA]</scope>
    <source>
        <strain evidence="4">RAJ116</strain>
    </source>
</reference>
<dbReference type="EMBL" id="GG664002">
    <property type="protein sequence ID" value="KNC36062.1"/>
    <property type="molecule type" value="Genomic_DNA"/>
</dbReference>
<gene>
    <name evidence="3" type="ORF">PFLG_00993</name>
</gene>
<feature type="compositionally biased region" description="Basic and acidic residues" evidence="1">
    <location>
        <begin position="285"/>
        <end position="296"/>
    </location>
</feature>
<name>A0A0L0CUX3_PLAFA</name>
<feature type="region of interest" description="Disordered" evidence="1">
    <location>
        <begin position="275"/>
        <end position="296"/>
    </location>
</feature>
<feature type="transmembrane region" description="Helical" evidence="2">
    <location>
        <begin position="423"/>
        <end position="439"/>
    </location>
</feature>
<dbReference type="AlphaFoldDB" id="A0A0L0CUX3"/>
<proteinExistence type="predicted"/>
<evidence type="ECO:0000256" key="1">
    <source>
        <dbReference type="SAM" id="MobiDB-lite"/>
    </source>
</evidence>
<dbReference type="Proteomes" id="UP000054566">
    <property type="component" value="Unassembled WGS sequence"/>
</dbReference>
<evidence type="ECO:0000313" key="3">
    <source>
        <dbReference type="EMBL" id="KNC36062.1"/>
    </source>
</evidence>
<dbReference type="OrthoDB" id="391872at2759"/>
<accession>A0A0L0CUX3</accession>
<feature type="compositionally biased region" description="Polar residues" evidence="1">
    <location>
        <begin position="275"/>
        <end position="284"/>
    </location>
</feature>
<keyword evidence="2" id="KW-1133">Transmembrane helix</keyword>
<keyword evidence="2" id="KW-0472">Membrane</keyword>
<keyword evidence="2" id="KW-0812">Transmembrane</keyword>
<evidence type="ECO:0000313" key="4">
    <source>
        <dbReference type="Proteomes" id="UP000054566"/>
    </source>
</evidence>
<evidence type="ECO:0000256" key="2">
    <source>
        <dbReference type="SAM" id="Phobius"/>
    </source>
</evidence>
<feature type="compositionally biased region" description="Low complexity" evidence="1">
    <location>
        <begin position="36"/>
        <end position="56"/>
    </location>
</feature>